<keyword evidence="2" id="KW-1185">Reference proteome</keyword>
<evidence type="ECO:0000313" key="1">
    <source>
        <dbReference type="EMBL" id="GAK73612.1"/>
    </source>
</evidence>
<protein>
    <submittedName>
        <fullName evidence="1">Uncharacterized protein</fullName>
    </submittedName>
</protein>
<dbReference type="EMBL" id="BBIY01000005">
    <property type="protein sequence ID" value="GAK73612.1"/>
    <property type="molecule type" value="Genomic_DNA"/>
</dbReference>
<evidence type="ECO:0000313" key="2">
    <source>
        <dbReference type="Proteomes" id="UP000028900"/>
    </source>
</evidence>
<name>A0ABQ0J1Y3_9MOLU</name>
<organism evidence="1 2">
    <name type="scientific">'Chrysanthemum coronarium' phytoplasma</name>
    <dbReference type="NCBI Taxonomy" id="1520703"/>
    <lineage>
        <taxon>Bacteria</taxon>
        <taxon>Bacillati</taxon>
        <taxon>Mycoplasmatota</taxon>
        <taxon>Mollicutes</taxon>
        <taxon>Acholeplasmatales</taxon>
        <taxon>Acholeplasmataceae</taxon>
        <taxon>Candidatus Phytoplasma</taxon>
        <taxon>16SrI (Aster yellows group)</taxon>
    </lineage>
</organism>
<gene>
    <name evidence="1" type="ORF">OYV_00910</name>
</gene>
<dbReference type="Proteomes" id="UP000028900">
    <property type="component" value="Unassembled WGS sequence"/>
</dbReference>
<proteinExistence type="predicted"/>
<comment type="caution">
    <text evidence="1">The sequence shown here is derived from an EMBL/GenBank/DDBJ whole genome shotgun (WGS) entry which is preliminary data.</text>
</comment>
<sequence>MILVVLFFTAVGPFINPLPKTTQEKEKSWIALLPLKIPFLEKFGICDGTKKVDLYLDEIEQIKKFNPNIIKKQQDIKDNKQTVILDSYLYCEYEKSSINLTFPQKEYDRAKQNKSLIESTPLQNGLYRVKIRLFKYVFNKTSEKTYFYFGTTHEGNDLFTQI</sequence>
<dbReference type="RefSeq" id="WP_052360372.1">
    <property type="nucleotide sequence ID" value="NZ_BBIY01000005.1"/>
</dbReference>
<reference evidence="2" key="1">
    <citation type="journal article" date="2014" name="Genome Announc.">
        <title>Draft Genome Sequence of ''Candidatus Phytoplasma asteris'' Strain OY-V, an Unculturable Plant-Pathogenic Bacterium.</title>
        <authorList>
            <person name="Kakizawa S."/>
            <person name="Makino A."/>
            <person name="Ishii Y."/>
            <person name="Tamaki H."/>
            <person name="Kamagata Y."/>
        </authorList>
    </citation>
    <scope>NUCLEOTIDE SEQUENCE [LARGE SCALE GENOMIC DNA]</scope>
    <source>
        <strain evidence="2">OY-V</strain>
    </source>
</reference>
<accession>A0ABQ0J1Y3</accession>
<reference evidence="1 2" key="2">
    <citation type="journal article" date="2014" name="Genome Announc.">
        <title>Draft Genome Sequence of 'Candidatus Phytoplasma asteris' Strain OY-V, an Unculturable Plant-Pathogenic Bacterium.</title>
        <authorList>
            <person name="Kakizawa S."/>
            <person name="Makino A."/>
            <person name="Ishii Y."/>
            <person name="Tamaki H."/>
            <person name="Kamagata Y."/>
        </authorList>
    </citation>
    <scope>NUCLEOTIDE SEQUENCE [LARGE SCALE GENOMIC DNA]</scope>
    <source>
        <strain evidence="1 2">OY-V</strain>
    </source>
</reference>